<name>A0A918IRP1_9RHOB</name>
<dbReference type="AlphaFoldDB" id="A0A918IRP1"/>
<feature type="transmembrane region" description="Helical" evidence="1">
    <location>
        <begin position="44"/>
        <end position="64"/>
    </location>
</feature>
<keyword evidence="1" id="KW-0472">Membrane</keyword>
<evidence type="ECO:0000256" key="1">
    <source>
        <dbReference type="SAM" id="Phobius"/>
    </source>
</evidence>
<keyword evidence="1" id="KW-1133">Transmembrane helix</keyword>
<keyword evidence="1" id="KW-0812">Transmembrane</keyword>
<feature type="chain" id="PRO_5038126820" description="Ferrochelatase" evidence="2">
    <location>
        <begin position="21"/>
        <end position="70"/>
    </location>
</feature>
<keyword evidence="2" id="KW-0732">Signal</keyword>
<reference evidence="3" key="1">
    <citation type="journal article" date="2014" name="Int. J. Syst. Evol. Microbiol.">
        <title>Complete genome sequence of Corynebacterium casei LMG S-19264T (=DSM 44701T), isolated from a smear-ripened cheese.</title>
        <authorList>
            <consortium name="US DOE Joint Genome Institute (JGI-PGF)"/>
            <person name="Walter F."/>
            <person name="Albersmeier A."/>
            <person name="Kalinowski J."/>
            <person name="Ruckert C."/>
        </authorList>
    </citation>
    <scope>NUCLEOTIDE SEQUENCE</scope>
    <source>
        <strain evidence="3">KCTC 23714</strain>
    </source>
</reference>
<reference evidence="3" key="2">
    <citation type="submission" date="2020-09" db="EMBL/GenBank/DDBJ databases">
        <authorList>
            <person name="Sun Q."/>
            <person name="Kim S."/>
        </authorList>
    </citation>
    <scope>NUCLEOTIDE SEQUENCE</scope>
    <source>
        <strain evidence="3">KCTC 23714</strain>
    </source>
</reference>
<evidence type="ECO:0000313" key="4">
    <source>
        <dbReference type="Proteomes" id="UP000628984"/>
    </source>
</evidence>
<evidence type="ECO:0008006" key="5">
    <source>
        <dbReference type="Google" id="ProtNLM"/>
    </source>
</evidence>
<sequence>MKKLAALVAVASLASTAAFAGGPVVVAEEPAPAVAVAPASSGSLGGGAVLAGLAGLALVAALVANDSGDH</sequence>
<dbReference type="EMBL" id="BMYQ01000002">
    <property type="protein sequence ID" value="GGW25709.1"/>
    <property type="molecule type" value="Genomic_DNA"/>
</dbReference>
<accession>A0A918IRP1</accession>
<dbReference type="Proteomes" id="UP000628984">
    <property type="component" value="Unassembled WGS sequence"/>
</dbReference>
<comment type="caution">
    <text evidence="3">The sequence shown here is derived from an EMBL/GenBank/DDBJ whole genome shotgun (WGS) entry which is preliminary data.</text>
</comment>
<evidence type="ECO:0000313" key="3">
    <source>
        <dbReference type="EMBL" id="GGW25709.1"/>
    </source>
</evidence>
<proteinExistence type="predicted"/>
<organism evidence="3 4">
    <name type="scientific">Gemmobacter lanyuensis</name>
    <dbReference type="NCBI Taxonomy" id="1054497"/>
    <lineage>
        <taxon>Bacteria</taxon>
        <taxon>Pseudomonadati</taxon>
        <taxon>Pseudomonadota</taxon>
        <taxon>Alphaproteobacteria</taxon>
        <taxon>Rhodobacterales</taxon>
        <taxon>Paracoccaceae</taxon>
        <taxon>Gemmobacter</taxon>
    </lineage>
</organism>
<protein>
    <recommendedName>
        <fullName evidence="5">Ferrochelatase</fullName>
    </recommendedName>
</protein>
<dbReference type="RefSeq" id="WP_189632932.1">
    <property type="nucleotide sequence ID" value="NZ_BMYQ01000002.1"/>
</dbReference>
<feature type="signal peptide" evidence="2">
    <location>
        <begin position="1"/>
        <end position="20"/>
    </location>
</feature>
<evidence type="ECO:0000256" key="2">
    <source>
        <dbReference type="SAM" id="SignalP"/>
    </source>
</evidence>
<keyword evidence="4" id="KW-1185">Reference proteome</keyword>
<gene>
    <name evidence="3" type="ORF">GCM10011452_12000</name>
</gene>